<keyword evidence="1" id="KW-0175">Coiled coil</keyword>
<evidence type="ECO:0000313" key="3">
    <source>
        <dbReference type="EMBL" id="KAK3285145.1"/>
    </source>
</evidence>
<keyword evidence="4" id="KW-1185">Reference proteome</keyword>
<gene>
    <name evidence="3" type="ORF">CYMTET_7233</name>
</gene>
<feature type="coiled-coil region" evidence="1">
    <location>
        <begin position="3"/>
        <end position="30"/>
    </location>
</feature>
<protein>
    <submittedName>
        <fullName evidence="3">Uncharacterized protein</fullName>
    </submittedName>
</protein>
<dbReference type="EMBL" id="LGRX02001947">
    <property type="protein sequence ID" value="KAK3285145.1"/>
    <property type="molecule type" value="Genomic_DNA"/>
</dbReference>
<dbReference type="AlphaFoldDB" id="A0AAE0GVE5"/>
<reference evidence="3 4" key="1">
    <citation type="journal article" date="2015" name="Genome Biol. Evol.">
        <title>Comparative Genomics of a Bacterivorous Green Alga Reveals Evolutionary Causalities and Consequences of Phago-Mixotrophic Mode of Nutrition.</title>
        <authorList>
            <person name="Burns J.A."/>
            <person name="Paasch A."/>
            <person name="Narechania A."/>
            <person name="Kim E."/>
        </authorList>
    </citation>
    <scope>NUCLEOTIDE SEQUENCE [LARGE SCALE GENOMIC DNA]</scope>
    <source>
        <strain evidence="3 4">PLY_AMNH</strain>
    </source>
</reference>
<dbReference type="Proteomes" id="UP001190700">
    <property type="component" value="Unassembled WGS sequence"/>
</dbReference>
<proteinExistence type="predicted"/>
<feature type="compositionally biased region" description="Acidic residues" evidence="2">
    <location>
        <begin position="35"/>
        <end position="65"/>
    </location>
</feature>
<comment type="caution">
    <text evidence="3">The sequence shown here is derived from an EMBL/GenBank/DDBJ whole genome shotgun (WGS) entry which is preliminary data.</text>
</comment>
<organism evidence="3 4">
    <name type="scientific">Cymbomonas tetramitiformis</name>
    <dbReference type="NCBI Taxonomy" id="36881"/>
    <lineage>
        <taxon>Eukaryota</taxon>
        <taxon>Viridiplantae</taxon>
        <taxon>Chlorophyta</taxon>
        <taxon>Pyramimonadophyceae</taxon>
        <taxon>Pyramimonadales</taxon>
        <taxon>Pyramimonadaceae</taxon>
        <taxon>Cymbomonas</taxon>
    </lineage>
</organism>
<evidence type="ECO:0000313" key="4">
    <source>
        <dbReference type="Proteomes" id="UP001190700"/>
    </source>
</evidence>
<name>A0AAE0GVE5_9CHLO</name>
<accession>A0AAE0GVE5</accession>
<feature type="region of interest" description="Disordered" evidence="2">
    <location>
        <begin position="31"/>
        <end position="86"/>
    </location>
</feature>
<sequence length="101" mass="10432">MSLEETAKLKEEARIEEENLQKAKEIAECAADAAELIDGDGEEPAEDPPAEDEGAEGEGESEEGAPGDSVPHAPAEDAPAEKIVHAVPNACLEPGINADTA</sequence>
<evidence type="ECO:0000256" key="2">
    <source>
        <dbReference type="SAM" id="MobiDB-lite"/>
    </source>
</evidence>
<evidence type="ECO:0000256" key="1">
    <source>
        <dbReference type="SAM" id="Coils"/>
    </source>
</evidence>